<dbReference type="CDD" id="cd00796">
    <property type="entry name" value="INT_Rci_Hp1_C"/>
    <property type="match status" value="1"/>
</dbReference>
<dbReference type="EMBL" id="JACT01000001">
    <property type="protein sequence ID" value="KMS58791.1"/>
    <property type="molecule type" value="Genomic_DNA"/>
</dbReference>
<keyword evidence="2" id="KW-0229">DNA integration</keyword>
<evidence type="ECO:0000313" key="6">
    <source>
        <dbReference type="EMBL" id="KMS58791.1"/>
    </source>
</evidence>
<gene>
    <name evidence="6" type="ORF">V473_07265</name>
</gene>
<accession>A0A0J7Y4D4</accession>
<keyword evidence="4" id="KW-0233">DNA recombination</keyword>
<comment type="caution">
    <text evidence="6">The sequence shown here is derived from an EMBL/GenBank/DDBJ whole genome shotgun (WGS) entry which is preliminary data.</text>
</comment>
<evidence type="ECO:0000256" key="2">
    <source>
        <dbReference type="ARBA" id="ARBA00022908"/>
    </source>
</evidence>
<dbReference type="GO" id="GO:0006310">
    <property type="term" value="P:DNA recombination"/>
    <property type="evidence" value="ECO:0007669"/>
    <property type="project" value="UniProtKB-KW"/>
</dbReference>
<protein>
    <recommendedName>
        <fullName evidence="5">Tyr recombinase domain-containing protein</fullName>
    </recommendedName>
</protein>
<dbReference type="GO" id="GO:0015074">
    <property type="term" value="P:DNA integration"/>
    <property type="evidence" value="ECO:0007669"/>
    <property type="project" value="UniProtKB-KW"/>
</dbReference>
<evidence type="ECO:0000256" key="1">
    <source>
        <dbReference type="ARBA" id="ARBA00008857"/>
    </source>
</evidence>
<dbReference type="Proteomes" id="UP000052232">
    <property type="component" value="Unassembled WGS sequence"/>
</dbReference>
<keyword evidence="7" id="KW-1185">Reference proteome</keyword>
<dbReference type="PROSITE" id="PS51898">
    <property type="entry name" value="TYR_RECOMBINASE"/>
    <property type="match status" value="1"/>
</dbReference>
<evidence type="ECO:0000313" key="7">
    <source>
        <dbReference type="Proteomes" id="UP000052232"/>
    </source>
</evidence>
<dbReference type="InterPro" id="IPR050090">
    <property type="entry name" value="Tyrosine_recombinase_XerCD"/>
</dbReference>
<feature type="domain" description="Tyr recombinase" evidence="5">
    <location>
        <begin position="94"/>
        <end position="282"/>
    </location>
</feature>
<dbReference type="PANTHER" id="PTHR30349:SF41">
    <property type="entry name" value="INTEGRASE_RECOMBINASE PROTEIN MJ0367-RELATED"/>
    <property type="match status" value="1"/>
</dbReference>
<evidence type="ECO:0000259" key="5">
    <source>
        <dbReference type="PROSITE" id="PS51898"/>
    </source>
</evidence>
<dbReference type="Gene3D" id="1.10.443.10">
    <property type="entry name" value="Intergrase catalytic core"/>
    <property type="match status" value="1"/>
</dbReference>
<dbReference type="PANTHER" id="PTHR30349">
    <property type="entry name" value="PHAGE INTEGRASE-RELATED"/>
    <property type="match status" value="1"/>
</dbReference>
<dbReference type="RefSeq" id="WP_066601900.1">
    <property type="nucleotide sequence ID" value="NZ_KQ130434.1"/>
</dbReference>
<evidence type="ECO:0000256" key="3">
    <source>
        <dbReference type="ARBA" id="ARBA00023125"/>
    </source>
</evidence>
<reference evidence="6 7" key="1">
    <citation type="journal article" date="2015" name="G3 (Bethesda)">
        <title>Insights into Ongoing Evolution of the Hexachlorocyclohexane Catabolic Pathway from Comparative Genomics of Ten Sphingomonadaceae Strains.</title>
        <authorList>
            <person name="Pearce S.L."/>
            <person name="Oakeshott J.G."/>
            <person name="Pandey G."/>
        </authorList>
    </citation>
    <scope>NUCLEOTIDE SEQUENCE [LARGE SCALE GENOMIC DNA]</scope>
    <source>
        <strain evidence="6 7">LL01</strain>
    </source>
</reference>
<organism evidence="6 7">
    <name type="scientific">Sphingobium cupriresistens LL01</name>
    <dbReference type="NCBI Taxonomy" id="1420583"/>
    <lineage>
        <taxon>Bacteria</taxon>
        <taxon>Pseudomonadati</taxon>
        <taxon>Pseudomonadota</taxon>
        <taxon>Alphaproteobacteria</taxon>
        <taxon>Sphingomonadales</taxon>
        <taxon>Sphingomonadaceae</taxon>
        <taxon>Sphingobium</taxon>
    </lineage>
</organism>
<dbReference type="InterPro" id="IPR002104">
    <property type="entry name" value="Integrase_catalytic"/>
</dbReference>
<comment type="similarity">
    <text evidence="1">Belongs to the 'phage' integrase family.</text>
</comment>
<name>A0A0J7Y4D4_9SPHN</name>
<proteinExistence type="inferred from homology"/>
<sequence>MTDALAYYVEHHADTTADPTRIKQAVKALVPFWLGVLIDGVTKGTCQRYQKQREKAVATVRRELTTLRAAINFAHSEGILTRPVPVWLPEKPDSKDRWLTRAEAARLMNHARTGRSDVRAYLPLFIVLGLYTGKRKQAILDLRWPQVDFKNRLIDFRGRDDKGDLKAKTSKRRGRQPIPNRLMTFLRLAYRRRHSDIGYVIHDKGRRIIDIGDGKSGSFGTACKNAKLIGVTPHTLRHTCGTWLAQKGVPLFQIGGWLDHSDSRTTELYAHHHPDFQGEALDAFNRRN</sequence>
<keyword evidence="3" id="KW-0238">DNA-binding</keyword>
<dbReference type="PATRIC" id="fig|1420583.3.peg.1464"/>
<dbReference type="SUPFAM" id="SSF56349">
    <property type="entry name" value="DNA breaking-rejoining enzymes"/>
    <property type="match status" value="1"/>
</dbReference>
<dbReference type="InterPro" id="IPR013762">
    <property type="entry name" value="Integrase-like_cat_sf"/>
</dbReference>
<dbReference type="GO" id="GO:0003677">
    <property type="term" value="F:DNA binding"/>
    <property type="evidence" value="ECO:0007669"/>
    <property type="project" value="UniProtKB-KW"/>
</dbReference>
<dbReference type="InterPro" id="IPR011010">
    <property type="entry name" value="DNA_brk_join_enz"/>
</dbReference>
<dbReference type="STRING" id="1420583.V473_07265"/>
<dbReference type="Pfam" id="PF00589">
    <property type="entry name" value="Phage_integrase"/>
    <property type="match status" value="1"/>
</dbReference>
<evidence type="ECO:0000256" key="4">
    <source>
        <dbReference type="ARBA" id="ARBA00023172"/>
    </source>
</evidence>
<dbReference type="AlphaFoldDB" id="A0A0J7Y4D4"/>